<protein>
    <submittedName>
        <fullName evidence="4">Peptidoglycan/LPS O-acetylase OafA/YrhL</fullName>
    </submittedName>
</protein>
<feature type="compositionally biased region" description="Acidic residues" evidence="1">
    <location>
        <begin position="9"/>
        <end position="19"/>
    </location>
</feature>
<feature type="transmembrane region" description="Helical" evidence="2">
    <location>
        <begin position="375"/>
        <end position="393"/>
    </location>
</feature>
<accession>A0A7W8BUB4</accession>
<reference evidence="4 5" key="1">
    <citation type="submission" date="2020-08" db="EMBL/GenBank/DDBJ databases">
        <title>Genomic Encyclopedia of Type Strains, Phase III (KMG-III): the genomes of soil and plant-associated and newly described type strains.</title>
        <authorList>
            <person name="Whitman W."/>
        </authorList>
    </citation>
    <scope>NUCLEOTIDE SEQUENCE [LARGE SCALE GENOMIC DNA]</scope>
    <source>
        <strain evidence="4 5">CECT 3226</strain>
    </source>
</reference>
<feature type="transmembrane region" description="Helical" evidence="2">
    <location>
        <begin position="123"/>
        <end position="147"/>
    </location>
</feature>
<keyword evidence="2" id="KW-0472">Membrane</keyword>
<feature type="region of interest" description="Disordered" evidence="1">
    <location>
        <begin position="417"/>
        <end position="461"/>
    </location>
</feature>
<keyword evidence="2" id="KW-0812">Transmembrane</keyword>
<evidence type="ECO:0000313" key="5">
    <source>
        <dbReference type="Proteomes" id="UP000568022"/>
    </source>
</evidence>
<feature type="transmembrane region" description="Helical" evidence="2">
    <location>
        <begin position="337"/>
        <end position="355"/>
    </location>
</feature>
<feature type="region of interest" description="Disordered" evidence="1">
    <location>
        <begin position="1"/>
        <end position="44"/>
    </location>
</feature>
<dbReference type="InterPro" id="IPR002656">
    <property type="entry name" value="Acyl_transf_3_dom"/>
</dbReference>
<name>A0A7W8BUB4_9ACTN</name>
<feature type="domain" description="Acyltransferase 3" evidence="3">
    <location>
        <begin position="55"/>
        <end position="392"/>
    </location>
</feature>
<dbReference type="GO" id="GO:0016020">
    <property type="term" value="C:membrane"/>
    <property type="evidence" value="ECO:0007669"/>
    <property type="project" value="TreeGrafter"/>
</dbReference>
<feature type="transmembrane region" description="Helical" evidence="2">
    <location>
        <begin position="276"/>
        <end position="294"/>
    </location>
</feature>
<feature type="transmembrane region" description="Helical" evidence="2">
    <location>
        <begin position="80"/>
        <end position="102"/>
    </location>
</feature>
<dbReference type="Pfam" id="PF01757">
    <property type="entry name" value="Acyl_transf_3"/>
    <property type="match status" value="1"/>
</dbReference>
<gene>
    <name evidence="4" type="ORF">FHS32_006537</name>
</gene>
<sequence>MAQAPDSTAAEDIDPDVGPDIDPGKETAGAGVRRPTTPAAGRGFPSALARSGRVNGLDGLRTCAVALVLVYHVAPDLVPGGSVAVDLFFTLSGFVITRLLLAEYVRTGGIALFPFYRRRWLRLVPALLALCAVCAALSVTTSLWGFADSWRAAGVSALFLVNVVRAAESGPYSDVTGPLAHTWSLGVEEQFYLLWPLVLLALLRHTRARTVLLCTAALCALPVLWRCALWAPDAAHRIYNGTDTRADQLLAGALVAVVLARLRADDPRLVPLRTWAGRLAWPALGLLALVAWRMPVTADSGSWTAAWYTAGFLGVAVLSATVVAGLELRPDGWMSRLLSLTPLAWAGRNLSYGIYLWHYPVVRLLASLGMEEGRLPATVVLTLLMALLSYYLVEAPFLRRARNRPSQVLRVTPATAPAAAGVRPPCGQDRPAGAGAGGTSPDVGARGRQQGRRTDAGPSRG</sequence>
<dbReference type="PANTHER" id="PTHR23028:SF53">
    <property type="entry name" value="ACYL_TRANSF_3 DOMAIN-CONTAINING PROTEIN"/>
    <property type="match status" value="1"/>
</dbReference>
<feature type="transmembrane region" description="Helical" evidence="2">
    <location>
        <begin position="306"/>
        <end position="325"/>
    </location>
</feature>
<dbReference type="PANTHER" id="PTHR23028">
    <property type="entry name" value="ACETYLTRANSFERASE"/>
    <property type="match status" value="1"/>
</dbReference>
<keyword evidence="5" id="KW-1185">Reference proteome</keyword>
<organism evidence="4 5">
    <name type="scientific">Streptomyces griseoloalbus</name>
    <dbReference type="NCBI Taxonomy" id="67303"/>
    <lineage>
        <taxon>Bacteria</taxon>
        <taxon>Bacillati</taxon>
        <taxon>Actinomycetota</taxon>
        <taxon>Actinomycetes</taxon>
        <taxon>Kitasatosporales</taxon>
        <taxon>Streptomycetaceae</taxon>
        <taxon>Streptomyces</taxon>
    </lineage>
</organism>
<evidence type="ECO:0000313" key="4">
    <source>
        <dbReference type="EMBL" id="MBB5129745.1"/>
    </source>
</evidence>
<dbReference type="AlphaFoldDB" id="A0A7W8BUB4"/>
<dbReference type="GO" id="GO:0016747">
    <property type="term" value="F:acyltransferase activity, transferring groups other than amino-acyl groups"/>
    <property type="evidence" value="ECO:0007669"/>
    <property type="project" value="InterPro"/>
</dbReference>
<dbReference type="EMBL" id="JACHJE010000021">
    <property type="protein sequence ID" value="MBB5129745.1"/>
    <property type="molecule type" value="Genomic_DNA"/>
</dbReference>
<dbReference type="Proteomes" id="UP000568022">
    <property type="component" value="Unassembled WGS sequence"/>
</dbReference>
<dbReference type="GO" id="GO:0009103">
    <property type="term" value="P:lipopolysaccharide biosynthetic process"/>
    <property type="evidence" value="ECO:0007669"/>
    <property type="project" value="TreeGrafter"/>
</dbReference>
<evidence type="ECO:0000256" key="2">
    <source>
        <dbReference type="SAM" id="Phobius"/>
    </source>
</evidence>
<feature type="transmembrane region" description="Helical" evidence="2">
    <location>
        <begin position="183"/>
        <end position="203"/>
    </location>
</feature>
<dbReference type="InterPro" id="IPR050879">
    <property type="entry name" value="Acyltransferase_3"/>
</dbReference>
<evidence type="ECO:0000256" key="1">
    <source>
        <dbReference type="SAM" id="MobiDB-lite"/>
    </source>
</evidence>
<comment type="caution">
    <text evidence="4">The sequence shown here is derived from an EMBL/GenBank/DDBJ whole genome shotgun (WGS) entry which is preliminary data.</text>
</comment>
<proteinExistence type="predicted"/>
<feature type="transmembrane region" description="Helical" evidence="2">
    <location>
        <begin position="210"/>
        <end position="231"/>
    </location>
</feature>
<keyword evidence="2" id="KW-1133">Transmembrane helix</keyword>
<evidence type="ECO:0000259" key="3">
    <source>
        <dbReference type="Pfam" id="PF01757"/>
    </source>
</evidence>
<feature type="transmembrane region" description="Helical" evidence="2">
    <location>
        <begin position="246"/>
        <end position="264"/>
    </location>
</feature>